<name>A0ABT1PIZ8_9ACTN</name>
<dbReference type="SUPFAM" id="SSF53901">
    <property type="entry name" value="Thiolase-like"/>
    <property type="match status" value="1"/>
</dbReference>
<sequence length="368" mass="39784">MSWTPSPVAGSGELWEPPRVASVRGVLPKNRYEQATLTDALIDWTLLGEERRRLLRQFHANSAVRSRHLALPLEEYPKLTGLGQANDAYLAAALELVEEAVTGALDEASLKAADIDFVVCASTTGIATPSLDARLADRLGFRPEVKRMPLHGLGCVAGAAGLARLHDYLLHRPDQVALLVAVELCSLTLQLSDDSLPALIGSALFGDGAAAVVMTGADRCCAAGRGSRILATRSRLYPGTERLMGWDVTDSGFNIVLGHGIPAVIERYLAEDVDRFLADHHLSRRDIDRWVCHPGGPKVLRTIEDRLELPSAATDLTWRSLSEIGNVSSASVLHVLRDTNRQEPPPGTLGLLMAVGPGFCAEFVLVRW</sequence>
<dbReference type="PANTHER" id="PTHR11877">
    <property type="entry name" value="HYDROXYMETHYLGLUTARYL-COA SYNTHASE"/>
    <property type="match status" value="1"/>
</dbReference>
<feature type="domain" description="Chalcone/stilbene synthase C-terminal" evidence="5">
    <location>
        <begin position="234"/>
        <end position="367"/>
    </location>
</feature>
<dbReference type="Pfam" id="PF00195">
    <property type="entry name" value="Chal_sti_synt_N"/>
    <property type="match status" value="1"/>
</dbReference>
<protein>
    <submittedName>
        <fullName evidence="6">Type III polyketide synthase</fullName>
    </submittedName>
</protein>
<organism evidence="6 7">
    <name type="scientific">Streptantibioticus rubrisoli</name>
    <dbReference type="NCBI Taxonomy" id="1387313"/>
    <lineage>
        <taxon>Bacteria</taxon>
        <taxon>Bacillati</taxon>
        <taxon>Actinomycetota</taxon>
        <taxon>Actinomycetes</taxon>
        <taxon>Kitasatosporales</taxon>
        <taxon>Streptomycetaceae</taxon>
        <taxon>Streptantibioticus</taxon>
    </lineage>
</organism>
<evidence type="ECO:0000259" key="4">
    <source>
        <dbReference type="Pfam" id="PF00195"/>
    </source>
</evidence>
<accession>A0ABT1PIZ8</accession>
<comment type="caution">
    <text evidence="6">The sequence shown here is derived from an EMBL/GenBank/DDBJ whole genome shotgun (WGS) entry which is preliminary data.</text>
</comment>
<keyword evidence="3" id="KW-0012">Acyltransferase</keyword>
<evidence type="ECO:0000313" key="6">
    <source>
        <dbReference type="EMBL" id="MCQ4045335.1"/>
    </source>
</evidence>
<dbReference type="RefSeq" id="WP_255931468.1">
    <property type="nucleotide sequence ID" value="NZ_JANFNH010000040.1"/>
</dbReference>
<gene>
    <name evidence="6" type="ORF">NON19_25720</name>
</gene>
<dbReference type="InterPro" id="IPR012328">
    <property type="entry name" value="Chalcone/stilbene_synt_C"/>
</dbReference>
<evidence type="ECO:0000313" key="7">
    <source>
        <dbReference type="Proteomes" id="UP001206206"/>
    </source>
</evidence>
<dbReference type="PIRSF" id="PIRSF000451">
    <property type="entry name" value="PKS_III"/>
    <property type="match status" value="1"/>
</dbReference>
<keyword evidence="2" id="KW-0808">Transferase</keyword>
<proteinExistence type="inferred from homology"/>
<dbReference type="PANTHER" id="PTHR11877:SF99">
    <property type="entry name" value="1,3,6,8-TETRAHYDROXYNAPHTHALENE SYNTHASE"/>
    <property type="match status" value="1"/>
</dbReference>
<evidence type="ECO:0000256" key="3">
    <source>
        <dbReference type="ARBA" id="ARBA00023315"/>
    </source>
</evidence>
<dbReference type="InterPro" id="IPR001099">
    <property type="entry name" value="Chalcone/stilbene_synt_N"/>
</dbReference>
<evidence type="ECO:0000256" key="1">
    <source>
        <dbReference type="ARBA" id="ARBA00005531"/>
    </source>
</evidence>
<dbReference type="InterPro" id="IPR016039">
    <property type="entry name" value="Thiolase-like"/>
</dbReference>
<reference evidence="6 7" key="1">
    <citation type="submission" date="2022-06" db="EMBL/GenBank/DDBJ databases">
        <title>Draft genome sequence of type strain Streptomyces rubrisoli DSM 42083.</title>
        <authorList>
            <person name="Duangmal K."/>
            <person name="Klaysubun C."/>
        </authorList>
    </citation>
    <scope>NUCLEOTIDE SEQUENCE [LARGE SCALE GENOMIC DNA]</scope>
    <source>
        <strain evidence="6 7">DSM 42083</strain>
    </source>
</reference>
<evidence type="ECO:0000259" key="5">
    <source>
        <dbReference type="Pfam" id="PF02797"/>
    </source>
</evidence>
<feature type="domain" description="Chalcone/stilbene synthase N-terminal" evidence="4">
    <location>
        <begin position="26"/>
        <end position="218"/>
    </location>
</feature>
<comment type="similarity">
    <text evidence="1">Belongs to the thiolase-like superfamily. Chalcone/stilbene synthases family.</text>
</comment>
<dbReference type="InterPro" id="IPR011141">
    <property type="entry name" value="Polyketide_synthase_type-III"/>
</dbReference>
<evidence type="ECO:0000256" key="2">
    <source>
        <dbReference type="ARBA" id="ARBA00022679"/>
    </source>
</evidence>
<dbReference type="CDD" id="cd00831">
    <property type="entry name" value="CHS_like"/>
    <property type="match status" value="1"/>
</dbReference>
<dbReference type="Gene3D" id="3.40.47.10">
    <property type="match status" value="2"/>
</dbReference>
<dbReference type="Proteomes" id="UP001206206">
    <property type="component" value="Unassembled WGS sequence"/>
</dbReference>
<dbReference type="EMBL" id="JANFNH010000040">
    <property type="protein sequence ID" value="MCQ4045335.1"/>
    <property type="molecule type" value="Genomic_DNA"/>
</dbReference>
<dbReference type="Pfam" id="PF02797">
    <property type="entry name" value="Chal_sti_synt_C"/>
    <property type="match status" value="1"/>
</dbReference>
<keyword evidence="7" id="KW-1185">Reference proteome</keyword>